<protein>
    <submittedName>
        <fullName evidence="2">Uncharacterized protein</fullName>
    </submittedName>
</protein>
<dbReference type="EMBL" id="NWUJ01000011">
    <property type="protein sequence ID" value="PFH32500.1"/>
    <property type="molecule type" value="Genomic_DNA"/>
</dbReference>
<dbReference type="GeneID" id="40306879"/>
<dbReference type="KEGG" id="bbes:BESB_018180"/>
<feature type="compositionally biased region" description="Basic and acidic residues" evidence="1">
    <location>
        <begin position="1"/>
        <end position="14"/>
    </location>
</feature>
<evidence type="ECO:0000313" key="2">
    <source>
        <dbReference type="EMBL" id="PFH32500.1"/>
    </source>
</evidence>
<dbReference type="OrthoDB" id="10350884at2759"/>
<sequence length="452" mass="48901">MERHELNESTREEVEGLPAPIPDPLAPPLEIEASYEETAPAESSAPADSLRLPQLEDLPAPPTSLSSPQFEDLKNFFANSETLQKLPSKCLEKTQELFNEPSVRQLREELYLALPDKVKEVHAEITDAYGTGGVIKLIEIACRLSIPVVRQLAQKLVDWCRWLADHREEIASSVAGGYLAVRNIILQLQYRLMTEIMRNAQTLNLLNLEKHDVPYPFSPAASEGFGISLLETASQPPASYGFPSSGCAFESRTSTATSATSNYDDSAEGAASPSASLKSSQSEEGAQGDSQVLPQGFRLSAFVLFQFFRPEGAHTPPALASPFYTSQYPIAFPAVSVMPVNGNAHILQYSANSANLTMLSTAETTVGSYAPIQYRGIPPCVSYGPALLKDAGVSRASSADGGKSGLPHQRLGHDEVFKPRVAPRPTRKGATATSIVTSRTSESLVMFDMMPN</sequence>
<dbReference type="VEuPathDB" id="ToxoDB:BESB_018180"/>
<feature type="region of interest" description="Disordered" evidence="1">
    <location>
        <begin position="1"/>
        <end position="65"/>
    </location>
</feature>
<evidence type="ECO:0000313" key="3">
    <source>
        <dbReference type="Proteomes" id="UP000224006"/>
    </source>
</evidence>
<proteinExistence type="predicted"/>
<dbReference type="Proteomes" id="UP000224006">
    <property type="component" value="Chromosome X"/>
</dbReference>
<feature type="region of interest" description="Disordered" evidence="1">
    <location>
        <begin position="398"/>
        <end position="432"/>
    </location>
</feature>
<feature type="region of interest" description="Disordered" evidence="1">
    <location>
        <begin position="258"/>
        <end position="290"/>
    </location>
</feature>
<reference evidence="2 3" key="1">
    <citation type="submission" date="2017-09" db="EMBL/GenBank/DDBJ databases">
        <title>Genome sequencing of Besnoitia besnoiti strain Bb-Ger1.</title>
        <authorList>
            <person name="Schares G."/>
            <person name="Venepally P."/>
            <person name="Lorenzi H.A."/>
        </authorList>
    </citation>
    <scope>NUCLEOTIDE SEQUENCE [LARGE SCALE GENOMIC DNA]</scope>
    <source>
        <strain evidence="2 3">Bb-Ger1</strain>
    </source>
</reference>
<dbReference type="AlphaFoldDB" id="A0A2A9MAU8"/>
<evidence type="ECO:0000256" key="1">
    <source>
        <dbReference type="SAM" id="MobiDB-lite"/>
    </source>
</evidence>
<organism evidence="2 3">
    <name type="scientific">Besnoitia besnoiti</name>
    <name type="common">Apicomplexan protozoan</name>
    <dbReference type="NCBI Taxonomy" id="94643"/>
    <lineage>
        <taxon>Eukaryota</taxon>
        <taxon>Sar</taxon>
        <taxon>Alveolata</taxon>
        <taxon>Apicomplexa</taxon>
        <taxon>Conoidasida</taxon>
        <taxon>Coccidia</taxon>
        <taxon>Eucoccidiorida</taxon>
        <taxon>Eimeriorina</taxon>
        <taxon>Sarcocystidae</taxon>
        <taxon>Besnoitia</taxon>
    </lineage>
</organism>
<feature type="compositionally biased region" description="Low complexity" evidence="1">
    <location>
        <begin position="270"/>
        <end position="282"/>
    </location>
</feature>
<name>A0A2A9MAU8_BESBE</name>
<accession>A0A2A9MAU8</accession>
<comment type="caution">
    <text evidence="2">The sequence shown here is derived from an EMBL/GenBank/DDBJ whole genome shotgun (WGS) entry which is preliminary data.</text>
</comment>
<keyword evidence="3" id="KW-1185">Reference proteome</keyword>
<gene>
    <name evidence="2" type="ORF">BESB_018180</name>
</gene>
<feature type="compositionally biased region" description="Low complexity" evidence="1">
    <location>
        <begin position="28"/>
        <end position="49"/>
    </location>
</feature>
<dbReference type="RefSeq" id="XP_029216509.1">
    <property type="nucleotide sequence ID" value="XM_029360533.1"/>
</dbReference>